<protein>
    <recommendedName>
        <fullName evidence="9">Reverse transcriptase domain-containing protein</fullName>
    </recommendedName>
</protein>
<feature type="signal peptide" evidence="8">
    <location>
        <begin position="1"/>
        <end position="23"/>
    </location>
</feature>
<evidence type="ECO:0000256" key="2">
    <source>
        <dbReference type="ARBA" id="ARBA00007357"/>
    </source>
</evidence>
<dbReference type="PROSITE" id="PS51885">
    <property type="entry name" value="NEPRILYSIN"/>
    <property type="match status" value="1"/>
</dbReference>
<dbReference type="Gene3D" id="3.40.390.10">
    <property type="entry name" value="Collagenase (Catalytic Domain)"/>
    <property type="match status" value="2"/>
</dbReference>
<evidence type="ECO:0000313" key="11">
    <source>
        <dbReference type="Proteomes" id="UP001303046"/>
    </source>
</evidence>
<evidence type="ECO:0000256" key="6">
    <source>
        <dbReference type="ARBA" id="ARBA00022833"/>
    </source>
</evidence>
<evidence type="ECO:0000256" key="8">
    <source>
        <dbReference type="SAM" id="SignalP"/>
    </source>
</evidence>
<dbReference type="SUPFAM" id="SSF55486">
    <property type="entry name" value="Metalloproteases ('zincins'), catalytic domain"/>
    <property type="match status" value="2"/>
</dbReference>
<dbReference type="Pfam" id="PF00078">
    <property type="entry name" value="RVT_1"/>
    <property type="match status" value="1"/>
</dbReference>
<gene>
    <name evidence="10" type="primary">Necator_chrII.g4384</name>
    <name evidence="10" type="ORF">RB195_016592</name>
</gene>
<dbReference type="InterPro" id="IPR042089">
    <property type="entry name" value="Peptidase_M13_dom_2"/>
</dbReference>
<name>A0ABR1C4E7_NECAM</name>
<dbReference type="CDD" id="cd01650">
    <property type="entry name" value="RT_nLTR_like"/>
    <property type="match status" value="1"/>
</dbReference>
<keyword evidence="5" id="KW-0378">Hydrolase</keyword>
<keyword evidence="7" id="KW-0482">Metalloprotease</keyword>
<keyword evidence="8" id="KW-0732">Signal</keyword>
<comment type="similarity">
    <text evidence="2">Belongs to the peptidase M13 family.</text>
</comment>
<comment type="cofactor">
    <cofactor evidence="1">
        <name>Zn(2+)</name>
        <dbReference type="ChEBI" id="CHEBI:29105"/>
    </cofactor>
</comment>
<evidence type="ECO:0000259" key="9">
    <source>
        <dbReference type="PROSITE" id="PS50878"/>
    </source>
</evidence>
<dbReference type="InterPro" id="IPR018497">
    <property type="entry name" value="Peptidase_M13_C"/>
</dbReference>
<evidence type="ECO:0000256" key="1">
    <source>
        <dbReference type="ARBA" id="ARBA00001947"/>
    </source>
</evidence>
<dbReference type="Pfam" id="PF05649">
    <property type="entry name" value="Peptidase_M13_N"/>
    <property type="match status" value="1"/>
</dbReference>
<organism evidence="10 11">
    <name type="scientific">Necator americanus</name>
    <name type="common">Human hookworm</name>
    <dbReference type="NCBI Taxonomy" id="51031"/>
    <lineage>
        <taxon>Eukaryota</taxon>
        <taxon>Metazoa</taxon>
        <taxon>Ecdysozoa</taxon>
        <taxon>Nematoda</taxon>
        <taxon>Chromadorea</taxon>
        <taxon>Rhabditida</taxon>
        <taxon>Rhabditina</taxon>
        <taxon>Rhabditomorpha</taxon>
        <taxon>Strongyloidea</taxon>
        <taxon>Ancylostomatidae</taxon>
        <taxon>Bunostominae</taxon>
        <taxon>Necator</taxon>
    </lineage>
</organism>
<dbReference type="Gene3D" id="3.30.70.270">
    <property type="match status" value="1"/>
</dbReference>
<dbReference type="Gene3D" id="1.10.1380.10">
    <property type="entry name" value="Neutral endopeptidase , domain2"/>
    <property type="match status" value="1"/>
</dbReference>
<feature type="domain" description="Reverse transcriptase" evidence="9">
    <location>
        <begin position="907"/>
        <end position="1160"/>
    </location>
</feature>
<evidence type="ECO:0000256" key="5">
    <source>
        <dbReference type="ARBA" id="ARBA00022801"/>
    </source>
</evidence>
<dbReference type="InterPro" id="IPR043128">
    <property type="entry name" value="Rev_trsase/Diguanyl_cyclase"/>
</dbReference>
<dbReference type="Proteomes" id="UP001303046">
    <property type="component" value="Unassembled WGS sequence"/>
</dbReference>
<sequence length="1529" mass="178101">MGYSERYLSWFTFFVLVCQGISSDLCRNTTIEIQRSYGFDSLADFLNAAVDYSKDPCEDFYQFACGKWMTEGKEPVVRLAFAQFRDSIKKINAILKAFFVSEEESRSKSVSAMREVYRNCLSSDEDWKSDGGPIKFVLERIQKYGYFPLIDGDERETDIDRTLLFVHFNKNKAVVKSILPVIGLNYRDNISQVMISFNPRYDFPDAEPRMIYGNRTLVYPSFDELLFTVSMKICSEIRAKCNETSIRQGVKEMLSVVEKVHGLRSWISHFDGHQWLRLSELNDQLSSVNWTKYFIMMAPPDTHSYFLADPLVHVPNRKYIEELDGILQNTPKRVLANFVILHYILSWANYLNDDYRTLLKEYMLDLGVKNFPSKSTFCFTVTTRIFDAAFTSVYGQKFNGSANEKLVEKLIREIFASFKERIKENKWMTREQKEFAILKAERMRIYAAYEDFHLNDSELDNRHKDLIELQHLKFLELLDKYDYSRSISHFRRLLKFDALEVFVPSLLAREEELTGPFYDRDFNMMVIPVSFLHMPLFHNEYPVYEEEKVKAFYMNLEKFYREDHAFYKVIIGDFNAEVGPRRTPEELHIGTHGLQWNDQREVLSEFIMKTETIHGNSQFQKPSSLRWTWEPPGGGYRNEIDYIIVNKRFCLTDVAVVPKFYTGSDHRLLRGRFSFTRRAEKPIKYRRRNPRTIINWDLFATLAGFWEDSAMDNIDEEYDRPVEHLHDCAKKAESFETTKRRLSLETLEMIRQRGAARAAGNQELTSELARLCREAIKEDLKERRAEVLAEAAEAGKSIRYARRDFASRKTRMTALRNPKGTAIASRRGMEKIIHDFYSDLFDSHVHLPPHHLREDGQVIPEVLPSEIRHAVMSVRNRTAPGPDRIRSENLKSLPPVLINTMARLFTRYLSECKVPKQWKTSKTVLYKKGDSHDIGNYRPICLLSVIYKLFTRVILNRIEKVLDEGQPCELSGFRKGFSTIDHIHTVSKLIEVSREYKMPLCLTFINLKKAFDSVETEAVVEALDNQGVPTQYIKVLRELYSNFTTGISPFYKNIIIDVKTRVRQGDTISPKIFTATLENAMRKLEWDDMGVNVDGRQLHHLRFADDIVLITPSISQAERMLTEFDETCGCIGLQLNLQKTMFMRNGWVSDAPFTLNGTNISECTSFVYLGRELNMMNDLTPELGRRRRAAWGAYKSIEDVVKKTRNTRLRAHLFNTTVLPALTYASETWAFRKQEENAVGVIERAIERVMLGVSRFTQVRDGIQSSLLRQRSKIRDAAAFAKQSKIRRTTGRPPTRWSDFFTKSFKEKYDALRVSREMRSHWVTLARDRDKWKNYWRPLDQFEDQRESSSYSYGSIGSIIAHEIIHGFDINGIKYDENGNRRPFKKKEWHEFFKGVTCLKKQYKNSVIPGSKLKPNAGRTLSENMADVEGVRQSFVAFKNYQKEEGYREEGRIWTTEDITADQLFFLGWGIILCGKFSEEELKAIILWDTHSPPVLRVNNVVANVEGFADAFRCSPDSPMNPKNRCSIF</sequence>
<evidence type="ECO:0000313" key="10">
    <source>
        <dbReference type="EMBL" id="KAK6732300.1"/>
    </source>
</evidence>
<proteinExistence type="inferred from homology"/>
<reference evidence="10 11" key="1">
    <citation type="submission" date="2023-08" db="EMBL/GenBank/DDBJ databases">
        <title>A Necator americanus chromosomal reference genome.</title>
        <authorList>
            <person name="Ilik V."/>
            <person name="Petrzelkova K.J."/>
            <person name="Pardy F."/>
            <person name="Fuh T."/>
            <person name="Niatou-Singa F.S."/>
            <person name="Gouil Q."/>
            <person name="Baker L."/>
            <person name="Ritchie M.E."/>
            <person name="Jex A.R."/>
            <person name="Gazzola D."/>
            <person name="Li H."/>
            <person name="Toshio Fujiwara R."/>
            <person name="Zhan B."/>
            <person name="Aroian R.V."/>
            <person name="Pafco B."/>
            <person name="Schwarz E.M."/>
        </authorList>
    </citation>
    <scope>NUCLEOTIDE SEQUENCE [LARGE SCALE GENOMIC DNA]</scope>
    <source>
        <strain evidence="10 11">Aroian</strain>
        <tissue evidence="10">Whole animal</tissue>
    </source>
</reference>
<dbReference type="PANTHER" id="PTHR11733">
    <property type="entry name" value="ZINC METALLOPROTEASE FAMILY M13 NEPRILYSIN-RELATED"/>
    <property type="match status" value="1"/>
</dbReference>
<keyword evidence="11" id="KW-1185">Reference proteome</keyword>
<dbReference type="InterPro" id="IPR024079">
    <property type="entry name" value="MetalloPept_cat_dom_sf"/>
</dbReference>
<dbReference type="PANTHER" id="PTHR11733:SF167">
    <property type="entry name" value="FI17812P1-RELATED"/>
    <property type="match status" value="1"/>
</dbReference>
<dbReference type="InterPro" id="IPR036691">
    <property type="entry name" value="Endo/exonu/phosph_ase_sf"/>
</dbReference>
<dbReference type="SUPFAM" id="SSF56219">
    <property type="entry name" value="DNase I-like"/>
    <property type="match status" value="1"/>
</dbReference>
<evidence type="ECO:0000256" key="3">
    <source>
        <dbReference type="ARBA" id="ARBA00022670"/>
    </source>
</evidence>
<dbReference type="Pfam" id="PF01431">
    <property type="entry name" value="Peptidase_M13"/>
    <property type="match status" value="1"/>
</dbReference>
<comment type="caution">
    <text evidence="10">The sequence shown here is derived from an EMBL/GenBank/DDBJ whole genome shotgun (WGS) entry which is preliminary data.</text>
</comment>
<dbReference type="InterPro" id="IPR000718">
    <property type="entry name" value="Peptidase_M13"/>
</dbReference>
<dbReference type="SUPFAM" id="SSF56672">
    <property type="entry name" value="DNA/RNA polymerases"/>
    <property type="match status" value="1"/>
</dbReference>
<accession>A0ABR1C4E7</accession>
<evidence type="ECO:0000256" key="7">
    <source>
        <dbReference type="ARBA" id="ARBA00023049"/>
    </source>
</evidence>
<dbReference type="InterPro" id="IPR000477">
    <property type="entry name" value="RT_dom"/>
</dbReference>
<keyword evidence="3" id="KW-0645">Protease</keyword>
<keyword evidence="6" id="KW-0862">Zinc</keyword>
<evidence type="ECO:0000256" key="4">
    <source>
        <dbReference type="ARBA" id="ARBA00022723"/>
    </source>
</evidence>
<dbReference type="InterPro" id="IPR008753">
    <property type="entry name" value="Peptidase_M13_N"/>
</dbReference>
<dbReference type="PROSITE" id="PS50878">
    <property type="entry name" value="RT_POL"/>
    <property type="match status" value="1"/>
</dbReference>
<keyword evidence="4" id="KW-0479">Metal-binding</keyword>
<dbReference type="EMBL" id="JAVFWL010000002">
    <property type="protein sequence ID" value="KAK6732300.1"/>
    <property type="molecule type" value="Genomic_DNA"/>
</dbReference>
<dbReference type="InterPro" id="IPR043502">
    <property type="entry name" value="DNA/RNA_pol_sf"/>
</dbReference>
<feature type="chain" id="PRO_5047167522" description="Reverse transcriptase domain-containing protein" evidence="8">
    <location>
        <begin position="24"/>
        <end position="1529"/>
    </location>
</feature>